<evidence type="ECO:0000313" key="3">
    <source>
        <dbReference type="Proteomes" id="UP000240830"/>
    </source>
</evidence>
<reference evidence="2 3" key="1">
    <citation type="submission" date="2016-10" db="EMBL/GenBank/DDBJ databases">
        <title>The genome of Paramicrosporidium saccamoebae is the missing link in understanding Cryptomycota and Microsporidia evolution.</title>
        <authorList>
            <person name="Quandt C.A."/>
            <person name="Beaudet D."/>
            <person name="Corsaro D."/>
            <person name="Michel R."/>
            <person name="Corradi N."/>
            <person name="James T."/>
        </authorList>
    </citation>
    <scope>NUCLEOTIDE SEQUENCE [LARGE SCALE GENOMIC DNA]</scope>
    <source>
        <strain evidence="2 3">KSL3</strain>
    </source>
</reference>
<dbReference type="InterPro" id="IPR007175">
    <property type="entry name" value="Rpr2/Snm1/Rpp21"/>
</dbReference>
<dbReference type="Proteomes" id="UP000240830">
    <property type="component" value="Unassembled WGS sequence"/>
</dbReference>
<gene>
    <name evidence="2" type="ORF">PSACC_00797</name>
</gene>
<dbReference type="EMBL" id="MTSL01000065">
    <property type="protein sequence ID" value="PJF19389.1"/>
    <property type="molecule type" value="Genomic_DNA"/>
</dbReference>
<evidence type="ECO:0000256" key="1">
    <source>
        <dbReference type="SAM" id="MobiDB-lite"/>
    </source>
</evidence>
<name>A0A2H9TNU0_9FUNG</name>
<feature type="region of interest" description="Disordered" evidence="1">
    <location>
        <begin position="1"/>
        <end position="29"/>
    </location>
</feature>
<proteinExistence type="predicted"/>
<protein>
    <recommendedName>
        <fullName evidence="4">Hyaluronan/mRNA-binding protein domain-containing protein</fullName>
    </recommendedName>
</protein>
<feature type="region of interest" description="Disordered" evidence="1">
    <location>
        <begin position="112"/>
        <end position="134"/>
    </location>
</feature>
<dbReference type="AlphaFoldDB" id="A0A2H9TNU0"/>
<dbReference type="OrthoDB" id="128536at2759"/>
<evidence type="ECO:0000313" key="2">
    <source>
        <dbReference type="EMBL" id="PJF19389.1"/>
    </source>
</evidence>
<dbReference type="GO" id="GO:0006396">
    <property type="term" value="P:RNA processing"/>
    <property type="evidence" value="ECO:0007669"/>
    <property type="project" value="InterPro"/>
</dbReference>
<evidence type="ECO:0008006" key="4">
    <source>
        <dbReference type="Google" id="ProtNLM"/>
    </source>
</evidence>
<accession>A0A2H9TNU0</accession>
<dbReference type="Pfam" id="PF04032">
    <property type="entry name" value="Rpr2"/>
    <property type="match status" value="1"/>
</dbReference>
<comment type="caution">
    <text evidence="2">The sequence shown here is derived from an EMBL/GenBank/DDBJ whole genome shotgun (WGS) entry which is preliminary data.</text>
</comment>
<sequence>MSSSDVTGHDPINVPVDTSGSIRSSKDIVGRGVPNPEALIRMNFLSQAAALMAVVDGGPDLSRFYMKTMKDVAQKLVIRIDPQNKQDPLDGRIVYGNERSKNAAIKDRHAPRATAYHPANFKKSGGGKGNWGRQEDYYDESEIPINQPFQDPELGRVHVDNSKIRVAPAFTAHL</sequence>
<keyword evidence="3" id="KW-1185">Reference proteome</keyword>
<organism evidence="2 3">
    <name type="scientific">Paramicrosporidium saccamoebae</name>
    <dbReference type="NCBI Taxonomy" id="1246581"/>
    <lineage>
        <taxon>Eukaryota</taxon>
        <taxon>Fungi</taxon>
        <taxon>Fungi incertae sedis</taxon>
        <taxon>Cryptomycota</taxon>
        <taxon>Cryptomycota incertae sedis</taxon>
        <taxon>Paramicrosporidium</taxon>
    </lineage>
</organism>